<dbReference type="GO" id="GO:0008270">
    <property type="term" value="F:zinc ion binding"/>
    <property type="evidence" value="ECO:0007669"/>
    <property type="project" value="UniProtKB-KW"/>
</dbReference>
<organism evidence="5 6">
    <name type="scientific">Mytilus galloprovincialis</name>
    <name type="common">Mediterranean mussel</name>
    <dbReference type="NCBI Taxonomy" id="29158"/>
    <lineage>
        <taxon>Eukaryota</taxon>
        <taxon>Metazoa</taxon>
        <taxon>Spiralia</taxon>
        <taxon>Lophotrochozoa</taxon>
        <taxon>Mollusca</taxon>
        <taxon>Bivalvia</taxon>
        <taxon>Autobranchia</taxon>
        <taxon>Pteriomorphia</taxon>
        <taxon>Mytilida</taxon>
        <taxon>Mytiloidea</taxon>
        <taxon>Mytilidae</taxon>
        <taxon>Mytilinae</taxon>
        <taxon>Mytilus</taxon>
    </lineage>
</organism>
<dbReference type="Proteomes" id="UP000596742">
    <property type="component" value="Unassembled WGS sequence"/>
</dbReference>
<keyword evidence="3" id="KW-0862">Zinc</keyword>
<evidence type="ECO:0000259" key="4">
    <source>
        <dbReference type="Pfam" id="PF04500"/>
    </source>
</evidence>
<reference evidence="5" key="1">
    <citation type="submission" date="2018-11" db="EMBL/GenBank/DDBJ databases">
        <authorList>
            <person name="Alioto T."/>
            <person name="Alioto T."/>
        </authorList>
    </citation>
    <scope>NUCLEOTIDE SEQUENCE</scope>
</reference>
<evidence type="ECO:0000256" key="2">
    <source>
        <dbReference type="ARBA" id="ARBA00022771"/>
    </source>
</evidence>
<protein>
    <recommendedName>
        <fullName evidence="4">FLYWCH-type domain-containing protein</fullName>
    </recommendedName>
</protein>
<name>A0A8B6HMF9_MYTGA</name>
<evidence type="ECO:0000256" key="3">
    <source>
        <dbReference type="ARBA" id="ARBA00022833"/>
    </source>
</evidence>
<feature type="domain" description="FLYWCH-type" evidence="4">
    <location>
        <begin position="6"/>
        <end position="67"/>
    </location>
</feature>
<keyword evidence="1" id="KW-0479">Metal-binding</keyword>
<gene>
    <name evidence="5" type="ORF">MGAL_10B022022</name>
</gene>
<dbReference type="AlphaFoldDB" id="A0A8B6HMF9"/>
<proteinExistence type="predicted"/>
<dbReference type="InterPro" id="IPR007588">
    <property type="entry name" value="Znf_FLYWCH"/>
</dbReference>
<dbReference type="EMBL" id="UYJE01010297">
    <property type="protein sequence ID" value="VDI81896.1"/>
    <property type="molecule type" value="Genomic_DNA"/>
</dbReference>
<accession>A0A8B6HMF9</accession>
<sequence>MAAKVITGNRGGKVLIFDGKKYKKKNRRRNESIYWRIECRANLKTNIFDINDPQAIIRILEQNEHTHESDETSTYRSETLNALKDAIMEDQTVPIKRVYNRVSRVMNRGGGGRERASLNSIEFGCL</sequence>
<keyword evidence="6" id="KW-1185">Reference proteome</keyword>
<keyword evidence="2" id="KW-0863">Zinc-finger</keyword>
<evidence type="ECO:0000313" key="6">
    <source>
        <dbReference type="Proteomes" id="UP000596742"/>
    </source>
</evidence>
<dbReference type="Pfam" id="PF04500">
    <property type="entry name" value="FLYWCH"/>
    <property type="match status" value="1"/>
</dbReference>
<dbReference type="Gene3D" id="2.20.25.240">
    <property type="match status" value="1"/>
</dbReference>
<evidence type="ECO:0000256" key="1">
    <source>
        <dbReference type="ARBA" id="ARBA00022723"/>
    </source>
</evidence>
<evidence type="ECO:0000313" key="5">
    <source>
        <dbReference type="EMBL" id="VDI81896.1"/>
    </source>
</evidence>
<comment type="caution">
    <text evidence="5">The sequence shown here is derived from an EMBL/GenBank/DDBJ whole genome shotgun (WGS) entry which is preliminary data.</text>
</comment>